<gene>
    <name evidence="2" type="ORF">TanjilG_31190</name>
</gene>
<organism evidence="2 3">
    <name type="scientific">Lupinus angustifolius</name>
    <name type="common">Narrow-leaved blue lupine</name>
    <dbReference type="NCBI Taxonomy" id="3871"/>
    <lineage>
        <taxon>Eukaryota</taxon>
        <taxon>Viridiplantae</taxon>
        <taxon>Streptophyta</taxon>
        <taxon>Embryophyta</taxon>
        <taxon>Tracheophyta</taxon>
        <taxon>Spermatophyta</taxon>
        <taxon>Magnoliopsida</taxon>
        <taxon>eudicotyledons</taxon>
        <taxon>Gunneridae</taxon>
        <taxon>Pentapetalae</taxon>
        <taxon>rosids</taxon>
        <taxon>fabids</taxon>
        <taxon>Fabales</taxon>
        <taxon>Fabaceae</taxon>
        <taxon>Papilionoideae</taxon>
        <taxon>50 kb inversion clade</taxon>
        <taxon>genistoids sensu lato</taxon>
        <taxon>core genistoids</taxon>
        <taxon>Genisteae</taxon>
        <taxon>Lupinus</taxon>
    </lineage>
</organism>
<dbReference type="AlphaFoldDB" id="A0A1J7HGM3"/>
<evidence type="ECO:0000313" key="2">
    <source>
        <dbReference type="EMBL" id="OIW11788.1"/>
    </source>
</evidence>
<evidence type="ECO:0000256" key="1">
    <source>
        <dbReference type="SAM" id="MobiDB-lite"/>
    </source>
</evidence>
<reference evidence="2 3" key="1">
    <citation type="journal article" date="2017" name="Plant Biotechnol. J.">
        <title>A comprehensive draft genome sequence for lupin (Lupinus angustifolius), an emerging health food: insights into plant-microbe interactions and legume evolution.</title>
        <authorList>
            <person name="Hane J.K."/>
            <person name="Ming Y."/>
            <person name="Kamphuis L.G."/>
            <person name="Nelson M.N."/>
            <person name="Garg G."/>
            <person name="Atkins C.A."/>
            <person name="Bayer P.E."/>
            <person name="Bravo A."/>
            <person name="Bringans S."/>
            <person name="Cannon S."/>
            <person name="Edwards D."/>
            <person name="Foley R."/>
            <person name="Gao L.L."/>
            <person name="Harrison M.J."/>
            <person name="Huang W."/>
            <person name="Hurgobin B."/>
            <person name="Li S."/>
            <person name="Liu C.W."/>
            <person name="McGrath A."/>
            <person name="Morahan G."/>
            <person name="Murray J."/>
            <person name="Weller J."/>
            <person name="Jian J."/>
            <person name="Singh K.B."/>
        </authorList>
    </citation>
    <scope>NUCLEOTIDE SEQUENCE [LARGE SCALE GENOMIC DNA]</scope>
    <source>
        <strain evidence="3">cv. Tanjil</strain>
        <tissue evidence="2">Whole plant</tissue>
    </source>
</reference>
<feature type="compositionally biased region" description="Polar residues" evidence="1">
    <location>
        <begin position="40"/>
        <end position="57"/>
    </location>
</feature>
<protein>
    <submittedName>
        <fullName evidence="2">Uncharacterized protein</fullName>
    </submittedName>
</protein>
<evidence type="ECO:0000313" key="3">
    <source>
        <dbReference type="Proteomes" id="UP000188354"/>
    </source>
</evidence>
<name>A0A1J7HGM3_LUPAN</name>
<dbReference type="Proteomes" id="UP000188354">
    <property type="component" value="Chromosome LG05"/>
</dbReference>
<dbReference type="EMBL" id="CM007365">
    <property type="protein sequence ID" value="OIW11788.1"/>
    <property type="molecule type" value="Genomic_DNA"/>
</dbReference>
<proteinExistence type="predicted"/>
<accession>A0A1J7HGM3</accession>
<feature type="region of interest" description="Disordered" evidence="1">
    <location>
        <begin position="40"/>
        <end position="88"/>
    </location>
</feature>
<dbReference type="Gramene" id="OIW11788">
    <property type="protein sequence ID" value="OIW11788"/>
    <property type="gene ID" value="TanjilG_31190"/>
</dbReference>
<keyword evidence="3" id="KW-1185">Reference proteome</keyword>
<sequence>MVESITSEDNRSEIAELKAHMSGIFNMLKTLQSEKGKINQTVNMGPQSNPAQLPKGNSGQGAGTSQQKEEATKWPFYGMPPNYVPHSE</sequence>